<dbReference type="EMBL" id="CWQY01000021">
    <property type="protein sequence ID" value="CSD00314.1"/>
    <property type="molecule type" value="Genomic_DNA"/>
</dbReference>
<reference evidence="3 4" key="1">
    <citation type="submission" date="2015-07" db="EMBL/GenBank/DDBJ databases">
        <authorList>
            <consortium name="Pathogen Informatics"/>
        </authorList>
    </citation>
    <scope>NUCLEOTIDE SEQUENCE [LARGE SCALE GENOMIC DNA]</scope>
    <source>
        <strain evidence="2 3">A316</strain>
        <strain evidence="1 4">A51</strain>
    </source>
</reference>
<evidence type="ECO:0000313" key="1">
    <source>
        <dbReference type="EMBL" id="CSA09753.1"/>
    </source>
</evidence>
<organism evidence="2 3">
    <name type="scientific">Vibrio cholerae</name>
    <dbReference type="NCBI Taxonomy" id="666"/>
    <lineage>
        <taxon>Bacteria</taxon>
        <taxon>Pseudomonadati</taxon>
        <taxon>Pseudomonadota</taxon>
        <taxon>Gammaproteobacteria</taxon>
        <taxon>Vibrionales</taxon>
        <taxon>Vibrionaceae</taxon>
        <taxon>Vibrio</taxon>
    </lineage>
</organism>
<evidence type="ECO:0000313" key="3">
    <source>
        <dbReference type="Proteomes" id="UP000041770"/>
    </source>
</evidence>
<evidence type="ECO:0000313" key="4">
    <source>
        <dbReference type="Proteomes" id="UP000044806"/>
    </source>
</evidence>
<dbReference type="Proteomes" id="UP000041770">
    <property type="component" value="Unassembled WGS sequence"/>
</dbReference>
<evidence type="ECO:0000313" key="2">
    <source>
        <dbReference type="EMBL" id="CSD00314.1"/>
    </source>
</evidence>
<proteinExistence type="predicted"/>
<dbReference type="EMBL" id="CWOW01000003">
    <property type="protein sequence ID" value="CSA09753.1"/>
    <property type="molecule type" value="Genomic_DNA"/>
</dbReference>
<dbReference type="AlphaFoldDB" id="A0A656A7U4"/>
<dbReference type="Proteomes" id="UP000044806">
    <property type="component" value="Unassembled WGS sequence"/>
</dbReference>
<gene>
    <name evidence="1" type="ORF">ERS013165_00758</name>
    <name evidence="2" type="ORF">ERS013200_02868</name>
</gene>
<accession>A0A656A7U4</accession>
<sequence>MSPKRRNLAAADSISTLAWKALRVKKTPTSYNRFSNSYGIIRLSAWQHA</sequence>
<protein>
    <submittedName>
        <fullName evidence="2">Uncharacterized protein</fullName>
    </submittedName>
</protein>
<name>A0A656A7U4_VIBCL</name>